<organism evidence="8 9">
    <name type="scientific">Vitis vinifera</name>
    <name type="common">Grape</name>
    <dbReference type="NCBI Taxonomy" id="29760"/>
    <lineage>
        <taxon>Eukaryota</taxon>
        <taxon>Viridiplantae</taxon>
        <taxon>Streptophyta</taxon>
        <taxon>Embryophyta</taxon>
        <taxon>Tracheophyta</taxon>
        <taxon>Spermatophyta</taxon>
        <taxon>Magnoliopsida</taxon>
        <taxon>eudicotyledons</taxon>
        <taxon>Gunneridae</taxon>
        <taxon>Pentapetalae</taxon>
        <taxon>rosids</taxon>
        <taxon>Vitales</taxon>
        <taxon>Vitaceae</taxon>
        <taxon>Viteae</taxon>
        <taxon>Vitis</taxon>
    </lineage>
</organism>
<dbReference type="GO" id="GO:0050291">
    <property type="term" value="F:sphingosine N-acyltransferase activity"/>
    <property type="evidence" value="ECO:0007669"/>
    <property type="project" value="InterPro"/>
</dbReference>
<feature type="transmembrane region" description="Helical" evidence="6">
    <location>
        <begin position="113"/>
        <end position="132"/>
    </location>
</feature>
<evidence type="ECO:0000313" key="8">
    <source>
        <dbReference type="EMBL" id="RVW61138.1"/>
    </source>
</evidence>
<protein>
    <submittedName>
        <fullName evidence="8">LAG1 longevity assurance-like 2</fullName>
    </submittedName>
</protein>
<dbReference type="Pfam" id="PF03798">
    <property type="entry name" value="TRAM_LAG1_CLN8"/>
    <property type="match status" value="2"/>
</dbReference>
<evidence type="ECO:0000256" key="2">
    <source>
        <dbReference type="ARBA" id="ARBA00022692"/>
    </source>
</evidence>
<evidence type="ECO:0000256" key="1">
    <source>
        <dbReference type="ARBA" id="ARBA00004477"/>
    </source>
</evidence>
<dbReference type="InterPro" id="IPR016439">
    <property type="entry name" value="Lag1/Lac1-like"/>
</dbReference>
<evidence type="ECO:0000256" key="3">
    <source>
        <dbReference type="ARBA" id="ARBA00022989"/>
    </source>
</evidence>
<evidence type="ECO:0000259" key="7">
    <source>
        <dbReference type="PROSITE" id="PS50922"/>
    </source>
</evidence>
<dbReference type="GO" id="GO:0005789">
    <property type="term" value="C:endoplasmic reticulum membrane"/>
    <property type="evidence" value="ECO:0007669"/>
    <property type="project" value="UniProtKB-SubCell"/>
</dbReference>
<dbReference type="EMBL" id="QGNW01000842">
    <property type="protein sequence ID" value="RVW61138.1"/>
    <property type="molecule type" value="Genomic_DNA"/>
</dbReference>
<proteinExistence type="predicted"/>
<accession>A0A438FMA6</accession>
<evidence type="ECO:0000256" key="5">
    <source>
        <dbReference type="PROSITE-ProRule" id="PRU00205"/>
    </source>
</evidence>
<dbReference type="InterPro" id="IPR006634">
    <property type="entry name" value="TLC-dom"/>
</dbReference>
<feature type="transmembrane region" description="Helical" evidence="6">
    <location>
        <begin position="298"/>
        <end position="322"/>
    </location>
</feature>
<dbReference type="PIRSF" id="PIRSF005225">
    <property type="entry name" value="LAG1_LAC1"/>
    <property type="match status" value="1"/>
</dbReference>
<dbReference type="SMART" id="SM00724">
    <property type="entry name" value="TLC"/>
    <property type="match status" value="1"/>
</dbReference>
<evidence type="ECO:0000256" key="6">
    <source>
        <dbReference type="SAM" id="Phobius"/>
    </source>
</evidence>
<keyword evidence="4 5" id="KW-0472">Membrane</keyword>
<dbReference type="GO" id="GO:0046513">
    <property type="term" value="P:ceramide biosynthetic process"/>
    <property type="evidence" value="ECO:0007669"/>
    <property type="project" value="InterPro"/>
</dbReference>
<feature type="transmembrane region" description="Helical" evidence="6">
    <location>
        <begin position="87"/>
        <end position="106"/>
    </location>
</feature>
<evidence type="ECO:0000313" key="9">
    <source>
        <dbReference type="Proteomes" id="UP000288805"/>
    </source>
</evidence>
<feature type="domain" description="TLC" evidence="7">
    <location>
        <begin position="108"/>
        <end position="330"/>
    </location>
</feature>
<keyword evidence="3 6" id="KW-1133">Transmembrane helix</keyword>
<dbReference type="PROSITE" id="PS50922">
    <property type="entry name" value="TLC"/>
    <property type="match status" value="1"/>
</dbReference>
<reference evidence="8 9" key="1">
    <citation type="journal article" date="2018" name="PLoS Genet.">
        <title>Population sequencing reveals clonal diversity and ancestral inbreeding in the grapevine cultivar Chardonnay.</title>
        <authorList>
            <person name="Roach M.J."/>
            <person name="Johnson D.L."/>
            <person name="Bohlmann J."/>
            <person name="van Vuuren H.J."/>
            <person name="Jones S.J."/>
            <person name="Pretorius I.S."/>
            <person name="Schmidt S.A."/>
            <person name="Borneman A.R."/>
        </authorList>
    </citation>
    <scope>NUCLEOTIDE SEQUENCE [LARGE SCALE GENOMIC DNA]</scope>
    <source>
        <strain evidence="9">cv. Chardonnay</strain>
        <tissue evidence="8">Leaf</tissue>
    </source>
</reference>
<dbReference type="Proteomes" id="UP000288805">
    <property type="component" value="Unassembled WGS sequence"/>
</dbReference>
<dbReference type="AlphaFoldDB" id="A0A438FMA6"/>
<comment type="subcellular location">
    <subcellularLocation>
        <location evidence="1">Endoplasmic reticulum membrane</location>
        <topology evidence="1">Multi-pass membrane protein</topology>
    </subcellularLocation>
</comment>
<comment type="caution">
    <text evidence="8">The sequence shown here is derived from an EMBL/GenBank/DDBJ whole genome shotgun (WGS) entry which is preliminary data.</text>
</comment>
<dbReference type="PANTHER" id="PTHR12560">
    <property type="entry name" value="LONGEVITY ASSURANCE FACTOR 1 LAG1"/>
    <property type="match status" value="1"/>
</dbReference>
<dbReference type="PANTHER" id="PTHR12560:SF0">
    <property type="entry name" value="LD18904P"/>
    <property type="match status" value="1"/>
</dbReference>
<evidence type="ECO:0000256" key="4">
    <source>
        <dbReference type="ARBA" id="ARBA00023136"/>
    </source>
</evidence>
<feature type="transmembrane region" description="Helical" evidence="6">
    <location>
        <begin position="252"/>
        <end position="278"/>
    </location>
</feature>
<sequence length="350" mass="40619">MCLLCTCTSYFQRLAIWLLSKGAVPLKKNDATLGKIVKCSESLWKLTYYATVEAFILAISYQEPWFRDSKQYFRGWPNQELTLPLKLFYMCQCGFYIYSIAALLTWETRRRDFSVMMSHHVVTVILIGYSYISRVLLDEEDRVRWSMSNNDNFSVKSLYKVLDQILQCAFRQTAQNSVENGPPVLVLVSLEGRAFKLVPVVIDETGSVKTKEITLILVSFFVRIGSVVLALHDASDVFMEAAKVFKYSEKELAASVCFGFFAISWLVLRLIFFPFWVISASSYDMQNCMNLSEAYPMLLYYVFNTMLLTLLVFHIYWWILICSMIMRQLKNRGQVGEDIRSGESIFWFHI</sequence>
<gene>
    <name evidence="8" type="primary">LAG2_1</name>
    <name evidence="8" type="ORF">CK203_020542</name>
</gene>
<keyword evidence="2 5" id="KW-0812">Transmembrane</keyword>
<name>A0A438FMA6_VITVI</name>